<dbReference type="EMBL" id="JAAALK010000286">
    <property type="protein sequence ID" value="KAG8061113.1"/>
    <property type="molecule type" value="Genomic_DNA"/>
</dbReference>
<feature type="compositionally biased region" description="Polar residues" evidence="1">
    <location>
        <begin position="81"/>
        <end position="90"/>
    </location>
</feature>
<dbReference type="AlphaFoldDB" id="A0A8J5VUY0"/>
<evidence type="ECO:0000313" key="3">
    <source>
        <dbReference type="Proteomes" id="UP000729402"/>
    </source>
</evidence>
<reference evidence="2" key="2">
    <citation type="submission" date="2021-02" db="EMBL/GenBank/DDBJ databases">
        <authorList>
            <person name="Kimball J.A."/>
            <person name="Haas M.W."/>
            <person name="Macchietto M."/>
            <person name="Kono T."/>
            <person name="Duquette J."/>
            <person name="Shao M."/>
        </authorList>
    </citation>
    <scope>NUCLEOTIDE SEQUENCE</scope>
    <source>
        <tissue evidence="2">Fresh leaf tissue</tissue>
    </source>
</reference>
<evidence type="ECO:0000313" key="2">
    <source>
        <dbReference type="EMBL" id="KAG8061113.1"/>
    </source>
</evidence>
<comment type="caution">
    <text evidence="2">The sequence shown here is derived from an EMBL/GenBank/DDBJ whole genome shotgun (WGS) entry which is preliminary data.</text>
</comment>
<reference evidence="2" key="1">
    <citation type="journal article" date="2021" name="bioRxiv">
        <title>Whole Genome Assembly and Annotation of Northern Wild Rice, Zizania palustris L., Supports a Whole Genome Duplication in the Zizania Genus.</title>
        <authorList>
            <person name="Haas M."/>
            <person name="Kono T."/>
            <person name="Macchietto M."/>
            <person name="Millas R."/>
            <person name="McGilp L."/>
            <person name="Shao M."/>
            <person name="Duquette J."/>
            <person name="Hirsch C.N."/>
            <person name="Kimball J."/>
        </authorList>
    </citation>
    <scope>NUCLEOTIDE SEQUENCE</scope>
    <source>
        <tissue evidence="2">Fresh leaf tissue</tissue>
    </source>
</reference>
<name>A0A8J5VUY0_ZIZPA</name>
<accession>A0A8J5VUY0</accession>
<feature type="region of interest" description="Disordered" evidence="1">
    <location>
        <begin position="71"/>
        <end position="90"/>
    </location>
</feature>
<sequence length="90" mass="9111">MVRSEPSADEAPSVAERASSGLAAGGEPVDALAVMAEVVAPEAAAATEVLLCPSLLIISKRLHLCFVNLTGSSGAPDLRNPSRNQRAGDG</sequence>
<dbReference type="Proteomes" id="UP000729402">
    <property type="component" value="Unassembled WGS sequence"/>
</dbReference>
<gene>
    <name evidence="2" type="ORF">GUJ93_ZPchr0003g18209</name>
</gene>
<protein>
    <submittedName>
        <fullName evidence="2">Uncharacterized protein</fullName>
    </submittedName>
</protein>
<evidence type="ECO:0000256" key="1">
    <source>
        <dbReference type="SAM" id="MobiDB-lite"/>
    </source>
</evidence>
<organism evidence="2 3">
    <name type="scientific">Zizania palustris</name>
    <name type="common">Northern wild rice</name>
    <dbReference type="NCBI Taxonomy" id="103762"/>
    <lineage>
        <taxon>Eukaryota</taxon>
        <taxon>Viridiplantae</taxon>
        <taxon>Streptophyta</taxon>
        <taxon>Embryophyta</taxon>
        <taxon>Tracheophyta</taxon>
        <taxon>Spermatophyta</taxon>
        <taxon>Magnoliopsida</taxon>
        <taxon>Liliopsida</taxon>
        <taxon>Poales</taxon>
        <taxon>Poaceae</taxon>
        <taxon>BOP clade</taxon>
        <taxon>Oryzoideae</taxon>
        <taxon>Oryzeae</taxon>
        <taxon>Zizaniinae</taxon>
        <taxon>Zizania</taxon>
    </lineage>
</organism>
<keyword evidence="3" id="KW-1185">Reference proteome</keyword>
<proteinExistence type="predicted"/>
<feature type="region of interest" description="Disordered" evidence="1">
    <location>
        <begin position="1"/>
        <end position="22"/>
    </location>
</feature>